<dbReference type="GeneID" id="116417133"/>
<dbReference type="InterPro" id="IPR036397">
    <property type="entry name" value="RNaseH_sf"/>
</dbReference>
<evidence type="ECO:0000259" key="1">
    <source>
        <dbReference type="PROSITE" id="PS50878"/>
    </source>
</evidence>
<dbReference type="InParanoid" id="A0A7M7QA18"/>
<dbReference type="InterPro" id="IPR002156">
    <property type="entry name" value="RNaseH_domain"/>
</dbReference>
<dbReference type="SUPFAM" id="SSF56672">
    <property type="entry name" value="DNA/RNA polymerases"/>
    <property type="match status" value="1"/>
</dbReference>
<dbReference type="GO" id="GO:0004523">
    <property type="term" value="F:RNA-DNA hybrid ribonuclease activity"/>
    <property type="evidence" value="ECO:0007669"/>
    <property type="project" value="InterPro"/>
</dbReference>
<dbReference type="PROSITE" id="PS50878">
    <property type="entry name" value="RT_POL"/>
    <property type="match status" value="1"/>
</dbReference>
<evidence type="ECO:0000313" key="3">
    <source>
        <dbReference type="EnsemblMetazoa" id="XP_031784373"/>
    </source>
</evidence>
<dbReference type="PROSITE" id="PS50879">
    <property type="entry name" value="RNASE_H_1"/>
    <property type="match status" value="1"/>
</dbReference>
<proteinExistence type="predicted"/>
<accession>A0A7M7QA18</accession>
<dbReference type="Proteomes" id="UP000002358">
    <property type="component" value="Chromosome 4"/>
</dbReference>
<protein>
    <recommendedName>
        <fullName evidence="5">Pol-like protein</fullName>
    </recommendedName>
</protein>
<dbReference type="InterPro" id="IPR043502">
    <property type="entry name" value="DNA/RNA_pol_sf"/>
</dbReference>
<dbReference type="GO" id="GO:0071897">
    <property type="term" value="P:DNA biosynthetic process"/>
    <property type="evidence" value="ECO:0007669"/>
    <property type="project" value="UniProtKB-ARBA"/>
</dbReference>
<dbReference type="PRINTS" id="PR01345">
    <property type="entry name" value="CERVTRCPTASE"/>
</dbReference>
<dbReference type="CDD" id="cd01650">
    <property type="entry name" value="RT_nLTR_like"/>
    <property type="match status" value="1"/>
</dbReference>
<keyword evidence="4" id="KW-1185">Reference proteome</keyword>
<evidence type="ECO:0000313" key="4">
    <source>
        <dbReference type="Proteomes" id="UP000002358"/>
    </source>
</evidence>
<dbReference type="Gene3D" id="3.30.70.270">
    <property type="match status" value="1"/>
</dbReference>
<dbReference type="Gene3D" id="3.30.420.10">
    <property type="entry name" value="Ribonuclease H-like superfamily/Ribonuclease H"/>
    <property type="match status" value="1"/>
</dbReference>
<dbReference type="EnsemblMetazoa" id="XM_031928513">
    <property type="protein sequence ID" value="XP_031784373"/>
    <property type="gene ID" value="LOC116417133"/>
</dbReference>
<dbReference type="Pfam" id="PF00075">
    <property type="entry name" value="RNase_H"/>
    <property type="match status" value="1"/>
</dbReference>
<dbReference type="PANTHER" id="PTHR19446">
    <property type="entry name" value="REVERSE TRANSCRIPTASES"/>
    <property type="match status" value="1"/>
</dbReference>
<dbReference type="OrthoDB" id="7700353at2759"/>
<dbReference type="InterPro" id="IPR043128">
    <property type="entry name" value="Rev_trsase/Diguanyl_cyclase"/>
</dbReference>
<dbReference type="KEGG" id="nvi:116417133"/>
<feature type="domain" description="Reverse transcriptase" evidence="1">
    <location>
        <begin position="184"/>
        <end position="442"/>
    </location>
</feature>
<dbReference type="GO" id="GO:0042575">
    <property type="term" value="C:DNA polymerase complex"/>
    <property type="evidence" value="ECO:0007669"/>
    <property type="project" value="UniProtKB-ARBA"/>
</dbReference>
<dbReference type="RefSeq" id="XP_031784373.1">
    <property type="nucleotide sequence ID" value="XM_031928513.1"/>
</dbReference>
<dbReference type="AlphaFoldDB" id="A0A7M7QA18"/>
<organism evidence="3 4">
    <name type="scientific">Nasonia vitripennis</name>
    <name type="common">Parasitic wasp</name>
    <dbReference type="NCBI Taxonomy" id="7425"/>
    <lineage>
        <taxon>Eukaryota</taxon>
        <taxon>Metazoa</taxon>
        <taxon>Ecdysozoa</taxon>
        <taxon>Arthropoda</taxon>
        <taxon>Hexapoda</taxon>
        <taxon>Insecta</taxon>
        <taxon>Pterygota</taxon>
        <taxon>Neoptera</taxon>
        <taxon>Endopterygota</taxon>
        <taxon>Hymenoptera</taxon>
        <taxon>Apocrita</taxon>
        <taxon>Proctotrupomorpha</taxon>
        <taxon>Chalcidoidea</taxon>
        <taxon>Pteromalidae</taxon>
        <taxon>Pteromalinae</taxon>
        <taxon>Nasonia</taxon>
    </lineage>
</organism>
<dbReference type="SUPFAM" id="SSF53098">
    <property type="entry name" value="Ribonuclease H-like"/>
    <property type="match status" value="1"/>
</dbReference>
<evidence type="ECO:0008006" key="5">
    <source>
        <dbReference type="Google" id="ProtNLM"/>
    </source>
</evidence>
<evidence type="ECO:0000259" key="2">
    <source>
        <dbReference type="PROSITE" id="PS50879"/>
    </source>
</evidence>
<sequence length="946" mass="108804">MQNTPQKKIVNPRIHRNPVSWWDSECQNIKDMRNQAFKKWEKSRNLNDFIEFKRLRAIARKTFKRKKRDDFIEFAQSLSCLSSNKYVWEKSKILKNKWVKVTPSHLTQNLQTENKIKAINKICPPWVPTNPDFMPTCQDNSFLESEITFAEFNLALDSRKSSSYFTLKNLPINYKLILIDIYNEMFRTGHFPKDWKKSFVHLISKSDGVNYRPISLTSSLCKLFETIIKNKLQWWIEKQNILPSFQSGFRKGQSCTDNILNLTIKIQEAFKKKQNLFSVFLDVSGAFDNVNIELLLIKLADLGCPSKMINFIKFLTYERQIFSEISNEFRLSYKGVPQGGVLSPLLFIIYVSSIMNDIPKTVSVLQFADDISLCSKNISSLKKAIKIIDKQLSHLGLDLAPHKTVFVNFNQNGILPGTTELEINNNCTIVSSSSARFLGVIFDYRLNFCEQIDNIRWRCHRALNILKFLQGTWWGAHPNILIIFYKSYVRSILEYSCFAYFPVRKDYINKLEKIQYSAIRAAFGYRITTPLNVILAESKLPSIKERTRFLCYSYLLKILSNENLLVHKAIKAYYNKVLKKSTVKRNRLFEGCIKDLFNSPIPIIKSTNYQIFNYDYSVLTSTIPINTTVGKSLKASPSPNLLLQGLLKDHSYLEIYTDGSKDKNLNTAGSACISTNNNDTIVRNLHSTTSIFTAESLAINDAMDIALKNTDKNIIIFSDSLSVVQALKNRKLDIRTNPYLFSIREKYQKFTQIMSNGASILLCWIPSHCGIEGNDLADSLAKNAATFPGIRGRPLVPFTDMKASYREAMIKNSKIHFLEMSPDKGIYYFQNYYKDACRPWFQNKNLTRNLIVTINRCRADHYNLAASLARVNIISDSSCTCKSSIQDLDHIIWQCPLYDNQRTKLIVSLEKAGFPLPMKTSIILHEPHVPGCKSIVAFLEECNIKL</sequence>
<dbReference type="Gene3D" id="3.10.10.10">
    <property type="entry name" value="HIV Type 1 Reverse Transcriptase, subunit A, domain 1"/>
    <property type="match status" value="1"/>
</dbReference>
<dbReference type="CDD" id="cd09276">
    <property type="entry name" value="Rnase_HI_RT_non_LTR"/>
    <property type="match status" value="1"/>
</dbReference>
<dbReference type="GO" id="GO:0003676">
    <property type="term" value="F:nucleic acid binding"/>
    <property type="evidence" value="ECO:0007669"/>
    <property type="project" value="InterPro"/>
</dbReference>
<dbReference type="SMR" id="A0A7M7QA18"/>
<dbReference type="InterPro" id="IPR012337">
    <property type="entry name" value="RNaseH-like_sf"/>
</dbReference>
<name>A0A7M7QA18_NASVI</name>
<dbReference type="InterPro" id="IPR000477">
    <property type="entry name" value="RT_dom"/>
</dbReference>
<dbReference type="Pfam" id="PF00078">
    <property type="entry name" value="RVT_1"/>
    <property type="match status" value="1"/>
</dbReference>
<reference evidence="3" key="1">
    <citation type="submission" date="2021-01" db="UniProtKB">
        <authorList>
            <consortium name="EnsemblMetazoa"/>
        </authorList>
    </citation>
    <scope>IDENTIFICATION</scope>
</reference>
<feature type="domain" description="RNase H type-1" evidence="2">
    <location>
        <begin position="649"/>
        <end position="786"/>
    </location>
</feature>